<protein>
    <submittedName>
        <fullName evidence="2">Uncharacterized protein</fullName>
    </submittedName>
</protein>
<sequence length="312" mass="34834">MRALPLILVIALPFVASPTAAAAALGPRHFETAKHKHISSLDTFDAAPTVSGSPVAFSAAPTFLPVGDADALTDAHDTIDANELPSQSIIARRADAAAGTPTPTLNPDTGGYRLPDSKDADGFTCHGAEYYRPMVEITCNRWDLVSERPFDFFEPDRMHTYMIYIPPIGVAYSDLGVLRWAARFMEEIGRRKPSEAQVMILDSHYRPWREDNWGQGVEIRYVLRDTPKLNVEEATSAIKDAVKEIRAFSYLEMAGCVDGRDIEVDWAMKDYGLLATMRGLRLKQQIELKGVFDAVTDERMPFSIFFRRYLKA</sequence>
<dbReference type="HOGENOM" id="CLU_891839_0_0_1"/>
<gene>
    <name evidence="2" type="ORF">SAPIO_CDS2028</name>
</gene>
<feature type="signal peptide" evidence="1">
    <location>
        <begin position="1"/>
        <end position="22"/>
    </location>
</feature>
<name>A0A084GE98_PSEDA</name>
<keyword evidence="1" id="KW-0732">Signal</keyword>
<feature type="chain" id="PRO_5001775747" evidence="1">
    <location>
        <begin position="23"/>
        <end position="312"/>
    </location>
</feature>
<keyword evidence="3" id="KW-1185">Reference proteome</keyword>
<dbReference type="RefSeq" id="XP_016645459.1">
    <property type="nucleotide sequence ID" value="XM_016785162.1"/>
</dbReference>
<dbReference type="Proteomes" id="UP000028545">
    <property type="component" value="Unassembled WGS sequence"/>
</dbReference>
<dbReference type="KEGG" id="sapo:SAPIO_CDS2028"/>
<comment type="caution">
    <text evidence="2">The sequence shown here is derived from an EMBL/GenBank/DDBJ whole genome shotgun (WGS) entry which is preliminary data.</text>
</comment>
<reference evidence="2 3" key="1">
    <citation type="journal article" date="2014" name="Genome Announc.">
        <title>Draft genome sequence of the pathogenic fungus Scedosporium apiospermum.</title>
        <authorList>
            <person name="Vandeputte P."/>
            <person name="Ghamrawi S."/>
            <person name="Rechenmann M."/>
            <person name="Iltis A."/>
            <person name="Giraud S."/>
            <person name="Fleury M."/>
            <person name="Thornton C."/>
            <person name="Delhaes L."/>
            <person name="Meyer W."/>
            <person name="Papon N."/>
            <person name="Bouchara J.P."/>
        </authorList>
    </citation>
    <scope>NUCLEOTIDE SEQUENCE [LARGE SCALE GENOMIC DNA]</scope>
    <source>
        <strain evidence="2 3">IHEM 14462</strain>
    </source>
</reference>
<accession>A0A084GE98</accession>
<dbReference type="VEuPathDB" id="FungiDB:SAPIO_CDS2028"/>
<evidence type="ECO:0000313" key="2">
    <source>
        <dbReference type="EMBL" id="KEZ45660.1"/>
    </source>
</evidence>
<dbReference type="AlphaFoldDB" id="A0A084GE98"/>
<dbReference type="GeneID" id="27721100"/>
<proteinExistence type="predicted"/>
<dbReference type="EMBL" id="JOWA01000077">
    <property type="protein sequence ID" value="KEZ45660.1"/>
    <property type="molecule type" value="Genomic_DNA"/>
</dbReference>
<evidence type="ECO:0000313" key="3">
    <source>
        <dbReference type="Proteomes" id="UP000028545"/>
    </source>
</evidence>
<organism evidence="2 3">
    <name type="scientific">Pseudallescheria apiosperma</name>
    <name type="common">Scedosporium apiospermum</name>
    <dbReference type="NCBI Taxonomy" id="563466"/>
    <lineage>
        <taxon>Eukaryota</taxon>
        <taxon>Fungi</taxon>
        <taxon>Dikarya</taxon>
        <taxon>Ascomycota</taxon>
        <taxon>Pezizomycotina</taxon>
        <taxon>Sordariomycetes</taxon>
        <taxon>Hypocreomycetidae</taxon>
        <taxon>Microascales</taxon>
        <taxon>Microascaceae</taxon>
        <taxon>Scedosporium</taxon>
    </lineage>
</organism>
<evidence type="ECO:0000256" key="1">
    <source>
        <dbReference type="SAM" id="SignalP"/>
    </source>
</evidence>